<accession>U2QPU5</accession>
<organism evidence="1 2">
    <name type="scientific">Faecalitalea cylindroides ATCC 27803</name>
    <dbReference type="NCBI Taxonomy" id="649755"/>
    <lineage>
        <taxon>Bacteria</taxon>
        <taxon>Bacillati</taxon>
        <taxon>Bacillota</taxon>
        <taxon>Erysipelotrichia</taxon>
        <taxon>Erysipelotrichales</taxon>
        <taxon>Erysipelotrichaceae</taxon>
        <taxon>Faecalitalea</taxon>
    </lineage>
</organism>
<dbReference type="EMBL" id="AWVI01000132">
    <property type="protein sequence ID" value="ERK40792.1"/>
    <property type="molecule type" value="Genomic_DNA"/>
</dbReference>
<dbReference type="HOGENOM" id="CLU_025374_0_0_9"/>
<protein>
    <submittedName>
        <fullName evidence="1">Rhamnan synthesis protein F</fullName>
    </submittedName>
</protein>
<name>U2QPU5_9FIRM</name>
<dbReference type="OrthoDB" id="9815339at2"/>
<evidence type="ECO:0000313" key="2">
    <source>
        <dbReference type="Proteomes" id="UP000016658"/>
    </source>
</evidence>
<gene>
    <name evidence="1" type="ORF">HMPREF0367_02056</name>
</gene>
<dbReference type="InterPro" id="IPR007739">
    <property type="entry name" value="RgpF"/>
</dbReference>
<proteinExistence type="predicted"/>
<dbReference type="RefSeq" id="WP_051335248.1">
    <property type="nucleotide sequence ID" value="NZ_KI271059.1"/>
</dbReference>
<dbReference type="Pfam" id="PF05045">
    <property type="entry name" value="RgpF"/>
    <property type="match status" value="1"/>
</dbReference>
<dbReference type="AlphaFoldDB" id="U2QPU5"/>
<dbReference type="Proteomes" id="UP000016658">
    <property type="component" value="Unassembled WGS sequence"/>
</dbReference>
<comment type="caution">
    <text evidence="1">The sequence shown here is derived from an EMBL/GenBank/DDBJ whole genome shotgun (WGS) entry which is preliminary data.</text>
</comment>
<reference evidence="1 2" key="1">
    <citation type="submission" date="2013-06" db="EMBL/GenBank/DDBJ databases">
        <authorList>
            <person name="Weinstock G."/>
            <person name="Sodergren E."/>
            <person name="Lobos E.A."/>
            <person name="Fulton L."/>
            <person name="Fulton R."/>
            <person name="Courtney L."/>
            <person name="Fronick C."/>
            <person name="O'Laughlin M."/>
            <person name="Godfrey J."/>
            <person name="Wilson R.M."/>
            <person name="Miner T."/>
            <person name="Farmer C."/>
            <person name="Delehaunty K."/>
            <person name="Cordes M."/>
            <person name="Minx P."/>
            <person name="Tomlinson C."/>
            <person name="Chen J."/>
            <person name="Wollam A."/>
            <person name="Pepin K.H."/>
            <person name="Bhonagiri V."/>
            <person name="Zhang X."/>
            <person name="Warren W."/>
            <person name="Mitreva M."/>
            <person name="Mardis E.R."/>
            <person name="Wilson R.K."/>
        </authorList>
    </citation>
    <scope>NUCLEOTIDE SEQUENCE [LARGE SCALE GENOMIC DNA]</scope>
    <source>
        <strain evidence="1 2">ATCC 27803</strain>
    </source>
</reference>
<evidence type="ECO:0000313" key="1">
    <source>
        <dbReference type="EMBL" id="ERK40792.1"/>
    </source>
</evidence>
<dbReference type="PATRIC" id="fig|649755.3.peg.1891"/>
<sequence length="639" mass="75025">MLIKDKNNRIAIYFFYDGQGIVDRYVEYFLEDFSQYVRTLYIVSNGNLEEAQKQKLQRFGEVIERENKGFDVWAYKTTLEKIGWEKLSEYEEVVLLNSTIMGPVDSFEKTFKTMDEKDLDFWGMTIYPKYNHDPFNCISYGYIPEHLQSHFIVCRRSLVTTDVFQEYWKNMPMINNYSEAIGKHEAIFTKYFSDKGFKWEAFVDTHGLEDYTGYPLMMCPTKLIKEYNCPIFKKRSFFHDINDFLRNTTGEQTSELYEYLDKHTNYDVDMIWDPILRSYDQEILVKNMNLTYVLPKEFDKNKTSNSKVALVIHMYFPDLLEENKKYIESMPKNADIYITTNTEEKKKEILRVYKDLQFNKFEVRVIENRGRDVSALLTGVKDVIMDYDIVCFAHDKKTAQIIPGTSGASFAYKCFENVLASKQYVSNVIDLFDENKRLGMLVPPEPNHGILFPTVAYGWGPNFEITKQLADKLKLTVPINAYCQPVAPYGTMFWFRPKALKLLFDCDWKYEDFPKEPNKIDGTLLHAIERIYPYVVQQEGFYPAIGMTDKFAAIEYQNLHHYTRGFVRAGVDSGLGPYYDEMILGLRHRVLGNGVKKDIKILAKDIVKTTTNLIKSALRKIMGEVAYEKYRRKWVTRVK</sequence>